<evidence type="ECO:0000256" key="1">
    <source>
        <dbReference type="ARBA" id="ARBA00022490"/>
    </source>
</evidence>
<keyword evidence="1" id="KW-0963">Cytoplasm</keyword>
<dbReference type="AlphaFoldDB" id="A0A9W8L884"/>
<evidence type="ECO:0000313" key="4">
    <source>
        <dbReference type="Proteomes" id="UP001140011"/>
    </source>
</evidence>
<dbReference type="PANTHER" id="PTHR10758">
    <property type="entry name" value="26S PROTEASOME NON-ATPASE REGULATORY SUBUNIT 3/COP9 SIGNALOSOME COMPLEX SUBUNIT 3"/>
    <property type="match status" value="1"/>
</dbReference>
<feature type="domain" description="COP9 signalosome complex subunit 3 N-terminal helical repeats" evidence="2">
    <location>
        <begin position="46"/>
        <end position="276"/>
    </location>
</feature>
<organism evidence="3 4">
    <name type="scientific">Coemansia pectinata</name>
    <dbReference type="NCBI Taxonomy" id="1052879"/>
    <lineage>
        <taxon>Eukaryota</taxon>
        <taxon>Fungi</taxon>
        <taxon>Fungi incertae sedis</taxon>
        <taxon>Zoopagomycota</taxon>
        <taxon>Kickxellomycotina</taxon>
        <taxon>Kickxellomycetes</taxon>
        <taxon>Kickxellales</taxon>
        <taxon>Kickxellaceae</taxon>
        <taxon>Coemansia</taxon>
    </lineage>
</organism>
<keyword evidence="4" id="KW-1185">Reference proteome</keyword>
<dbReference type="InterPro" id="IPR050756">
    <property type="entry name" value="CSN3"/>
</dbReference>
<reference evidence="3" key="1">
    <citation type="submission" date="2022-07" db="EMBL/GenBank/DDBJ databases">
        <title>Phylogenomic reconstructions and comparative analyses of Kickxellomycotina fungi.</title>
        <authorList>
            <person name="Reynolds N.K."/>
            <person name="Stajich J.E."/>
            <person name="Barry K."/>
            <person name="Grigoriev I.V."/>
            <person name="Crous P."/>
            <person name="Smith M.E."/>
        </authorList>
    </citation>
    <scope>NUCLEOTIDE SEQUENCE</scope>
    <source>
        <strain evidence="3">BCRC 34297</strain>
    </source>
</reference>
<comment type="caution">
    <text evidence="3">The sequence shown here is derived from an EMBL/GenBank/DDBJ whole genome shotgun (WGS) entry which is preliminary data.</text>
</comment>
<dbReference type="InterPro" id="IPR055089">
    <property type="entry name" value="COP9_N"/>
</dbReference>
<name>A0A9W8L884_9FUNG</name>
<accession>A0A9W8L884</accession>
<sequence length="481" mass="51883">MNLFRSSAYNSLVSVAERAPLSLAKTQTVLVPILQGWRTPLDEFNADELNRALGRVNPAQCTLAYAQIAIDCVVLCRTVEQATLAAQAIRRLAAEGRLEQFQEYPAMLQRLADTVGRIGDHALACELLADVAESLIAQMAADPISTGQDPVQRLGRTSGVRLTAVHIECARQCILARRTALHQRVASRVLGVPLDALGSLVGASGQRGQAFLEYSYYSGMVFAALGAADEALRAWQRVFALPARHVSAIAIAAYKRRTLLHLAKHGTKPRMPPFFAAVHARAIEGHAAMYVALAEVCCPPGITSLAPALAKISDMRSVLAGDENMGLAHHLVHELPAHYIRRCGLVYSSLHVDRLAELIGFSAHPLVAVRSRGGGVATEPVDVAGALARYIRAMNDPSVVLDDSSSMVVRFMPVRATVSALPNNALLGHGDGAERQWAEAVEQKVAEATALRVRLEELDRHLALTREYVVGSRDKTLTNSS</sequence>
<evidence type="ECO:0000313" key="3">
    <source>
        <dbReference type="EMBL" id="KAJ2749401.1"/>
    </source>
</evidence>
<dbReference type="PANTHER" id="PTHR10758:SF1">
    <property type="entry name" value="COP9 SIGNALOSOME COMPLEX SUBUNIT 3"/>
    <property type="match status" value="1"/>
</dbReference>
<dbReference type="GO" id="GO:0006511">
    <property type="term" value="P:ubiquitin-dependent protein catabolic process"/>
    <property type="evidence" value="ECO:0007669"/>
    <property type="project" value="TreeGrafter"/>
</dbReference>
<gene>
    <name evidence="3" type="primary">COPS3</name>
    <name evidence="3" type="ORF">GGI19_005680</name>
</gene>
<protein>
    <submittedName>
        <fullName evidence="3">COP9 signalosome complex subunit 3</fullName>
    </submittedName>
</protein>
<dbReference type="EMBL" id="JANBUH010000796">
    <property type="protein sequence ID" value="KAJ2749401.1"/>
    <property type="molecule type" value="Genomic_DNA"/>
</dbReference>
<dbReference type="Proteomes" id="UP001140011">
    <property type="component" value="Unassembled WGS sequence"/>
</dbReference>
<dbReference type="OrthoDB" id="29061at2759"/>
<evidence type="ECO:0000259" key="2">
    <source>
        <dbReference type="Pfam" id="PF22788"/>
    </source>
</evidence>
<dbReference type="GO" id="GO:0008180">
    <property type="term" value="C:COP9 signalosome"/>
    <property type="evidence" value="ECO:0007669"/>
    <property type="project" value="TreeGrafter"/>
</dbReference>
<proteinExistence type="predicted"/>
<dbReference type="Pfam" id="PF22788">
    <property type="entry name" value="COP9_hel_rpt"/>
    <property type="match status" value="1"/>
</dbReference>